<feature type="binding site" evidence="1">
    <location>
        <position position="188"/>
    </location>
    <ligand>
        <name>Zn(2+)</name>
        <dbReference type="ChEBI" id="CHEBI:29105"/>
    </ligand>
</feature>
<dbReference type="AlphaFoldDB" id="A0A5S5CW80"/>
<sequence length="197" mass="21158">MERGASAPVASVGRVDEPGRCGWATSAPEYIAYHDEEWGRPLRGDDALFERLCLEAFQSGLSWITILRKRPAFRAAFAGFAIDAVAAFTAEDEARLMADASIVRNRAKIAAAVSNARAAQRLPEGLSELLWSFAPAGDRPRPATLADVPATSPESGAMAKELKRRGFVFVGPTTAYALMQATGMVDDHVAGCFRARS</sequence>
<dbReference type="GO" id="GO:0046872">
    <property type="term" value="F:metal ion binding"/>
    <property type="evidence" value="ECO:0007669"/>
    <property type="project" value="UniProtKB-KW"/>
</dbReference>
<gene>
    <name evidence="2" type="ORF">BD833_10887</name>
</gene>
<dbReference type="PANTHER" id="PTHR30037:SF4">
    <property type="entry name" value="DNA-3-METHYLADENINE GLYCOSYLASE I"/>
    <property type="match status" value="1"/>
</dbReference>
<keyword evidence="3" id="KW-1185">Reference proteome</keyword>
<dbReference type="GO" id="GO:0008725">
    <property type="term" value="F:DNA-3-methyladenine glycosylase activity"/>
    <property type="evidence" value="ECO:0007669"/>
    <property type="project" value="InterPro"/>
</dbReference>
<dbReference type="SUPFAM" id="SSF48150">
    <property type="entry name" value="DNA-glycosylase"/>
    <property type="match status" value="1"/>
</dbReference>
<evidence type="ECO:0000256" key="1">
    <source>
        <dbReference type="PIRSR" id="PIRSR604597-1"/>
    </source>
</evidence>
<dbReference type="EMBL" id="VNHW01000008">
    <property type="protein sequence ID" value="TYP86802.1"/>
    <property type="molecule type" value="Genomic_DNA"/>
</dbReference>
<dbReference type="InterPro" id="IPR004597">
    <property type="entry name" value="Tag"/>
</dbReference>
<dbReference type="InterPro" id="IPR005019">
    <property type="entry name" value="Adenine_glyco"/>
</dbReference>
<reference evidence="2 3" key="1">
    <citation type="submission" date="2019-07" db="EMBL/GenBank/DDBJ databases">
        <title>Genomic Encyclopedia of Archaeal and Bacterial Type Strains, Phase II (KMG-II): from individual species to whole genera.</title>
        <authorList>
            <person name="Goeker M."/>
        </authorList>
    </citation>
    <scope>NUCLEOTIDE SEQUENCE [LARGE SCALE GENOMIC DNA]</scope>
    <source>
        <strain evidence="2 3">DSM 46842</strain>
    </source>
</reference>
<dbReference type="NCBIfam" id="TIGR00624">
    <property type="entry name" value="tag"/>
    <property type="match status" value="1"/>
</dbReference>
<dbReference type="PANTHER" id="PTHR30037">
    <property type="entry name" value="DNA-3-METHYLADENINE GLYCOSYLASE 1"/>
    <property type="match status" value="1"/>
</dbReference>
<feature type="binding site" evidence="1">
    <location>
        <position position="21"/>
    </location>
    <ligand>
        <name>Zn(2+)</name>
        <dbReference type="ChEBI" id="CHEBI:29105"/>
    </ligand>
</feature>
<comment type="caution">
    <text evidence="2">The sequence shown here is derived from an EMBL/GenBank/DDBJ whole genome shotgun (WGS) entry which is preliminary data.</text>
</comment>
<name>A0A5S5CW80_9ACTN</name>
<evidence type="ECO:0000313" key="3">
    <source>
        <dbReference type="Proteomes" id="UP000322499"/>
    </source>
</evidence>
<dbReference type="Gene3D" id="1.10.340.30">
    <property type="entry name" value="Hypothetical protein, domain 2"/>
    <property type="match status" value="1"/>
</dbReference>
<evidence type="ECO:0000313" key="2">
    <source>
        <dbReference type="EMBL" id="TYP86802.1"/>
    </source>
</evidence>
<dbReference type="InterPro" id="IPR052891">
    <property type="entry name" value="DNA-3mA_glycosylase"/>
</dbReference>
<proteinExistence type="predicted"/>
<organism evidence="2 3">
    <name type="scientific">Blastococcus xanthinilyticus</name>
    <dbReference type="NCBI Taxonomy" id="1564164"/>
    <lineage>
        <taxon>Bacteria</taxon>
        <taxon>Bacillati</taxon>
        <taxon>Actinomycetota</taxon>
        <taxon>Actinomycetes</taxon>
        <taxon>Geodermatophilales</taxon>
        <taxon>Geodermatophilaceae</taxon>
        <taxon>Blastococcus</taxon>
    </lineage>
</organism>
<feature type="binding site" evidence="1">
    <location>
        <position position="34"/>
    </location>
    <ligand>
        <name>Zn(2+)</name>
        <dbReference type="ChEBI" id="CHEBI:29105"/>
    </ligand>
</feature>
<dbReference type="GO" id="GO:0006284">
    <property type="term" value="P:base-excision repair"/>
    <property type="evidence" value="ECO:0007669"/>
    <property type="project" value="InterPro"/>
</dbReference>
<accession>A0A5S5CW80</accession>
<protein>
    <submittedName>
        <fullName evidence="2">DNA-3-methyladenine glycosylase I</fullName>
    </submittedName>
</protein>
<feature type="binding site" evidence="1">
    <location>
        <position position="192"/>
    </location>
    <ligand>
        <name>Zn(2+)</name>
        <dbReference type="ChEBI" id="CHEBI:29105"/>
    </ligand>
</feature>
<dbReference type="Pfam" id="PF03352">
    <property type="entry name" value="Adenine_glyco"/>
    <property type="match status" value="1"/>
</dbReference>
<keyword evidence="1" id="KW-0862">Zinc</keyword>
<keyword evidence="1" id="KW-0479">Metal-binding</keyword>
<dbReference type="Proteomes" id="UP000322499">
    <property type="component" value="Unassembled WGS sequence"/>
</dbReference>
<dbReference type="InterPro" id="IPR011257">
    <property type="entry name" value="DNA_glycosylase"/>
</dbReference>